<proteinExistence type="predicted"/>
<gene>
    <name evidence="1" type="ORF">AAG747_25960</name>
</gene>
<evidence type="ECO:0000313" key="1">
    <source>
        <dbReference type="EMBL" id="MEN7551388.1"/>
    </source>
</evidence>
<dbReference type="EMBL" id="JBDKWZ010000022">
    <property type="protein sequence ID" value="MEN7551388.1"/>
    <property type="molecule type" value="Genomic_DNA"/>
</dbReference>
<sequence>MKESKNSYKLVMNSPLYTKESDLYLVNWKEIKEGIIQFINESKELHTHKQVPVHVMIFRAIKGKYKEMMHLNFE</sequence>
<accession>A0AAW9SJN9</accession>
<keyword evidence="2" id="KW-1185">Reference proteome</keyword>
<dbReference type="RefSeq" id="WP_346824169.1">
    <property type="nucleotide sequence ID" value="NZ_JBDKWZ010000022.1"/>
</dbReference>
<name>A0AAW9SJN9_9BACT</name>
<comment type="caution">
    <text evidence="1">The sequence shown here is derived from an EMBL/GenBank/DDBJ whole genome shotgun (WGS) entry which is preliminary data.</text>
</comment>
<reference evidence="1 2" key="1">
    <citation type="submission" date="2024-04" db="EMBL/GenBank/DDBJ databases">
        <title>Novel genus in family Flammeovirgaceae.</title>
        <authorList>
            <person name="Nguyen T.H."/>
            <person name="Vuong T.Q."/>
            <person name="Le H."/>
            <person name="Kim S.-G."/>
        </authorList>
    </citation>
    <scope>NUCLEOTIDE SEQUENCE [LARGE SCALE GENOMIC DNA]</scope>
    <source>
        <strain evidence="1 2">JCM 23209</strain>
    </source>
</reference>
<dbReference type="Proteomes" id="UP001403385">
    <property type="component" value="Unassembled WGS sequence"/>
</dbReference>
<organism evidence="1 2">
    <name type="scientific">Rapidithrix thailandica</name>
    <dbReference type="NCBI Taxonomy" id="413964"/>
    <lineage>
        <taxon>Bacteria</taxon>
        <taxon>Pseudomonadati</taxon>
        <taxon>Bacteroidota</taxon>
        <taxon>Cytophagia</taxon>
        <taxon>Cytophagales</taxon>
        <taxon>Flammeovirgaceae</taxon>
        <taxon>Rapidithrix</taxon>
    </lineage>
</organism>
<dbReference type="AlphaFoldDB" id="A0AAW9SJN9"/>
<evidence type="ECO:0000313" key="2">
    <source>
        <dbReference type="Proteomes" id="UP001403385"/>
    </source>
</evidence>
<protein>
    <submittedName>
        <fullName evidence="1">Uncharacterized protein</fullName>
    </submittedName>
</protein>